<reference evidence="6" key="1">
    <citation type="submission" date="2021-01" db="EMBL/GenBank/DDBJ databases">
        <title>A chromosome-scale assembly of European eel, Anguilla anguilla.</title>
        <authorList>
            <person name="Henkel C."/>
            <person name="Jong-Raadsen S.A."/>
            <person name="Dufour S."/>
            <person name="Weltzien F.-A."/>
            <person name="Palstra A.P."/>
            <person name="Pelster B."/>
            <person name="Spaink H.P."/>
            <person name="Van Den Thillart G.E."/>
            <person name="Jansen H."/>
            <person name="Zahm M."/>
            <person name="Klopp C."/>
            <person name="Cedric C."/>
            <person name="Louis A."/>
            <person name="Berthelot C."/>
            <person name="Parey E."/>
            <person name="Roest Crollius H."/>
            <person name="Montfort J."/>
            <person name="Robinson-Rechavi M."/>
            <person name="Bucao C."/>
            <person name="Bouchez O."/>
            <person name="Gislard M."/>
            <person name="Lluch J."/>
            <person name="Milhes M."/>
            <person name="Lampietro C."/>
            <person name="Lopez Roques C."/>
            <person name="Donnadieu C."/>
            <person name="Braasch I."/>
            <person name="Desvignes T."/>
            <person name="Postlethwait J."/>
            <person name="Bobe J."/>
            <person name="Guiguen Y."/>
            <person name="Dirks R."/>
        </authorList>
    </citation>
    <scope>NUCLEOTIDE SEQUENCE</scope>
    <source>
        <strain evidence="6">Tag_6206</strain>
        <tissue evidence="6">Liver</tissue>
    </source>
</reference>
<feature type="region of interest" description="Disordered" evidence="4">
    <location>
        <begin position="533"/>
        <end position="566"/>
    </location>
</feature>
<feature type="compositionally biased region" description="Low complexity" evidence="4">
    <location>
        <begin position="708"/>
        <end position="723"/>
    </location>
</feature>
<feature type="region of interest" description="Disordered" evidence="4">
    <location>
        <begin position="342"/>
        <end position="416"/>
    </location>
</feature>
<dbReference type="CDD" id="cd16869">
    <property type="entry name" value="ARID_ARID5"/>
    <property type="match status" value="1"/>
</dbReference>
<evidence type="ECO:0000256" key="2">
    <source>
        <dbReference type="ARBA" id="ARBA00023163"/>
    </source>
</evidence>
<feature type="compositionally biased region" description="Basic residues" evidence="4">
    <location>
        <begin position="381"/>
        <end position="393"/>
    </location>
</feature>
<dbReference type="GO" id="GO:0000976">
    <property type="term" value="F:transcription cis-regulatory region binding"/>
    <property type="evidence" value="ECO:0007669"/>
    <property type="project" value="TreeGrafter"/>
</dbReference>
<dbReference type="InterPro" id="IPR036431">
    <property type="entry name" value="ARID_dom_sf"/>
</dbReference>
<sequence length="752" mass="81862">MERNAIQWLGAPCCLRGSFAFYKSFCCRREEERPAAVWKLGEFYFLRCGPQEPVCVAELALLWEDRAQRHLLASSRLYFLPEDTPKGRTGEHGEDEVLAVSKKMVIRVEDLVNWTCPEPSGWKRPEGQRNWTSPAVTPEPSGWKNPHLLALGGIRTAHHNTLVLYCRDTFNHPTLDSSARVWTQLGCTSLSLKGRPRKRRGRDGKGMERPPLNQSESWIEKMKENVMGSVEVPWEGGWLPHPEEQPFLDQLFAFMEHRGSPISKVPNLGFKKIDLFLLFSVVKRLGGYERVTSERLWKQVYNELGGSPGSTSAATCTRRHYEKLILAYEQHLMGGGEELSKPQLSAAANRSKELQKGKGAEVNQKEKTSSPNGPTSPAVPVRKRGRPPSRRNSKAAAKASSTEATPPQSRPATATRQEGSLFQELNFSNLQNGLGPAAPEDPRLSQPLAPPPPLPPQPKAEPGVKVEDVAALSPASLSALTRLHMSGPPGAFSLPKGLCPLDLFRSRLGLGGVEGPDPPAPQHPSVLLYQPKTAAPRARGSLCSRGRGTSGGRRRRGGAGPAPMPPLRILPLDIDCSLQVRQLMRTRLGSSQLNSFAKKLTEVLAQDLGRAPHPAPRRPIRSRRCRSTSAALRRKRPAEDEAGRRLAGTGLPPRPSGRGMEWDGSTPGALLKHSACGTLLLEEQEEQEEPADLSCPRRARASLREQSARGAGSPCPSGPAGLGLQPPLANGADGGGAWDSCSDTGADCRGAE</sequence>
<dbReference type="AlphaFoldDB" id="A0A9D3M802"/>
<dbReference type="InterPro" id="IPR051232">
    <property type="entry name" value="ARID/SWI1_ChromRemod"/>
</dbReference>
<dbReference type="InterPro" id="IPR043151">
    <property type="entry name" value="BAH_sf"/>
</dbReference>
<evidence type="ECO:0000259" key="5">
    <source>
        <dbReference type="PROSITE" id="PS51011"/>
    </source>
</evidence>
<feature type="domain" description="ARID" evidence="5">
    <location>
        <begin position="241"/>
        <end position="333"/>
    </location>
</feature>
<dbReference type="Proteomes" id="UP001044222">
    <property type="component" value="Chromosome 8"/>
</dbReference>
<dbReference type="FunFam" id="1.10.150.60:FF:000015">
    <property type="entry name" value="AT-rich interactive domain-containing protein 5B"/>
    <property type="match status" value="1"/>
</dbReference>
<organism evidence="6 7">
    <name type="scientific">Anguilla anguilla</name>
    <name type="common">European freshwater eel</name>
    <name type="synonym">Muraena anguilla</name>
    <dbReference type="NCBI Taxonomy" id="7936"/>
    <lineage>
        <taxon>Eukaryota</taxon>
        <taxon>Metazoa</taxon>
        <taxon>Chordata</taxon>
        <taxon>Craniata</taxon>
        <taxon>Vertebrata</taxon>
        <taxon>Euteleostomi</taxon>
        <taxon>Actinopterygii</taxon>
        <taxon>Neopterygii</taxon>
        <taxon>Teleostei</taxon>
        <taxon>Anguilliformes</taxon>
        <taxon>Anguillidae</taxon>
        <taxon>Anguilla</taxon>
    </lineage>
</organism>
<accession>A0A9D3M802</accession>
<dbReference type="GO" id="GO:0005634">
    <property type="term" value="C:nucleus"/>
    <property type="evidence" value="ECO:0007669"/>
    <property type="project" value="TreeGrafter"/>
</dbReference>
<keyword evidence="2" id="KW-0804">Transcription</keyword>
<dbReference type="InterPro" id="IPR001606">
    <property type="entry name" value="ARID_dom"/>
</dbReference>
<evidence type="ECO:0000256" key="4">
    <source>
        <dbReference type="SAM" id="MobiDB-lite"/>
    </source>
</evidence>
<feature type="region of interest" description="Disordered" evidence="4">
    <location>
        <begin position="193"/>
        <end position="213"/>
    </location>
</feature>
<dbReference type="PANTHER" id="PTHR13964">
    <property type="entry name" value="RBP-RELATED"/>
    <property type="match status" value="1"/>
</dbReference>
<dbReference type="Gene3D" id="2.30.30.490">
    <property type="match status" value="1"/>
</dbReference>
<dbReference type="Pfam" id="PF01388">
    <property type="entry name" value="ARID"/>
    <property type="match status" value="1"/>
</dbReference>
<keyword evidence="3" id="KW-0539">Nucleus</keyword>
<feature type="compositionally biased region" description="Pro residues" evidence="4">
    <location>
        <begin position="448"/>
        <end position="459"/>
    </location>
</feature>
<dbReference type="Gene3D" id="1.10.150.60">
    <property type="entry name" value="ARID DNA-binding domain"/>
    <property type="match status" value="1"/>
</dbReference>
<gene>
    <name evidence="6" type="ORF">ANANG_G00148730</name>
</gene>
<dbReference type="SUPFAM" id="SSF46774">
    <property type="entry name" value="ARID-like"/>
    <property type="match status" value="1"/>
</dbReference>
<dbReference type="GO" id="GO:0006357">
    <property type="term" value="P:regulation of transcription by RNA polymerase II"/>
    <property type="evidence" value="ECO:0007669"/>
    <property type="project" value="TreeGrafter"/>
</dbReference>
<evidence type="ECO:0000313" key="6">
    <source>
        <dbReference type="EMBL" id="KAG5843247.1"/>
    </source>
</evidence>
<feature type="region of interest" description="Disordered" evidence="4">
    <location>
        <begin position="610"/>
        <end position="668"/>
    </location>
</feature>
<dbReference type="EMBL" id="JAFIRN010000008">
    <property type="protein sequence ID" value="KAG5843247.1"/>
    <property type="molecule type" value="Genomic_DNA"/>
</dbReference>
<feature type="compositionally biased region" description="Basic residues" evidence="4">
    <location>
        <begin position="615"/>
        <end position="636"/>
    </location>
</feature>
<comment type="caution">
    <text evidence="6">The sequence shown here is derived from an EMBL/GenBank/DDBJ whole genome shotgun (WGS) entry which is preliminary data.</text>
</comment>
<evidence type="ECO:0000313" key="7">
    <source>
        <dbReference type="Proteomes" id="UP001044222"/>
    </source>
</evidence>
<feature type="region of interest" description="Disordered" evidence="4">
    <location>
        <begin position="683"/>
        <end position="752"/>
    </location>
</feature>
<dbReference type="PANTHER" id="PTHR13964:SF41">
    <property type="entry name" value="AT-RICH INTERACTIVE DOMAIN-CONTAINING PROTEIN 5B"/>
    <property type="match status" value="1"/>
</dbReference>
<feature type="compositionally biased region" description="Polar residues" evidence="4">
    <location>
        <begin position="402"/>
        <end position="416"/>
    </location>
</feature>
<proteinExistence type="predicted"/>
<dbReference type="SMART" id="SM01014">
    <property type="entry name" value="ARID"/>
    <property type="match status" value="1"/>
</dbReference>
<evidence type="ECO:0000256" key="1">
    <source>
        <dbReference type="ARBA" id="ARBA00023015"/>
    </source>
</evidence>
<protein>
    <recommendedName>
        <fullName evidence="5">ARID domain-containing protein</fullName>
    </recommendedName>
</protein>
<dbReference type="PROSITE" id="PS51011">
    <property type="entry name" value="ARID"/>
    <property type="match status" value="1"/>
</dbReference>
<dbReference type="SMART" id="SM00501">
    <property type="entry name" value="BRIGHT"/>
    <property type="match status" value="1"/>
</dbReference>
<evidence type="ECO:0000256" key="3">
    <source>
        <dbReference type="ARBA" id="ARBA00023242"/>
    </source>
</evidence>
<feature type="region of interest" description="Disordered" evidence="4">
    <location>
        <begin position="430"/>
        <end position="465"/>
    </location>
</feature>
<name>A0A9D3M802_ANGAN</name>
<keyword evidence="1" id="KW-0805">Transcription regulation</keyword>
<keyword evidence="7" id="KW-1185">Reference proteome</keyword>
<feature type="compositionally biased region" description="Basic and acidic residues" evidence="4">
    <location>
        <begin position="350"/>
        <end position="368"/>
    </location>
</feature>